<gene>
    <name evidence="4" type="ORF">A3H70_03520</name>
</gene>
<evidence type="ECO:0000313" key="5">
    <source>
        <dbReference type="Proteomes" id="UP000178109"/>
    </source>
</evidence>
<feature type="domain" description="Glycosyltransferase subfamily 4-like N-terminal" evidence="3">
    <location>
        <begin position="70"/>
        <end position="200"/>
    </location>
</feature>
<dbReference type="GO" id="GO:0016757">
    <property type="term" value="F:glycosyltransferase activity"/>
    <property type="evidence" value="ECO:0007669"/>
    <property type="project" value="InterPro"/>
</dbReference>
<evidence type="ECO:0000256" key="1">
    <source>
        <dbReference type="ARBA" id="ARBA00022679"/>
    </source>
</evidence>
<evidence type="ECO:0008006" key="6">
    <source>
        <dbReference type="Google" id="ProtNLM"/>
    </source>
</evidence>
<dbReference type="InterPro" id="IPR028098">
    <property type="entry name" value="Glyco_trans_4-like_N"/>
</dbReference>
<evidence type="ECO:0000313" key="4">
    <source>
        <dbReference type="EMBL" id="OGY92280.1"/>
    </source>
</evidence>
<dbReference type="PANTHER" id="PTHR46401:SF2">
    <property type="entry name" value="GLYCOSYLTRANSFERASE WBBK-RELATED"/>
    <property type="match status" value="1"/>
</dbReference>
<dbReference type="FunFam" id="3.40.50.2000:FF:000119">
    <property type="entry name" value="Glycosyl transferase group 1"/>
    <property type="match status" value="1"/>
</dbReference>
<dbReference type="Pfam" id="PF13439">
    <property type="entry name" value="Glyco_transf_4"/>
    <property type="match status" value="1"/>
</dbReference>
<dbReference type="Pfam" id="PF00534">
    <property type="entry name" value="Glycos_transf_1"/>
    <property type="match status" value="1"/>
</dbReference>
<accession>A0A1G2BVF5</accession>
<dbReference type="Gene3D" id="3.40.50.2000">
    <property type="entry name" value="Glycogen Phosphorylase B"/>
    <property type="match status" value="2"/>
</dbReference>
<sequence length="401" mass="46250">MELYWKLEIGYWKFYFMIIGIDARVLSEGSGGIFGYAKNLLEHLLPLAKRRQIKLFVNRCHYSPQAKTVIANLAKNENVKLYRYRFPNKFLNASLRFRAWPKIDKLLGGCDVLFFPTMLYSAWSDETKAVLTMHDLSFEFYPEFFTLRQRLWHRLVEPRQLCQKADRIIAVSESTRADLLERYQLAPKKVRTVYSGINPTFRPIVDRHVLDAIRNKYYLPDVKYILQVGTLEPRKNAMGTLAAWEAWKLQNAVEAKDYHLLFVGHCGWKARDFFHRIKGSNFKDKIHVRCDVNHSDLPGLYNLASIFVYPSFYEGFGFPVLEAASCGVPIITSANSSLGEMIGNAALLVDPYRIDDIVEAMHCLASNANLTKILRAEGLARTVDFDWERTARETLNALESI</sequence>
<dbReference type="SUPFAM" id="SSF53756">
    <property type="entry name" value="UDP-Glycosyltransferase/glycogen phosphorylase"/>
    <property type="match status" value="1"/>
</dbReference>
<proteinExistence type="predicted"/>
<dbReference type="Proteomes" id="UP000178109">
    <property type="component" value="Unassembled WGS sequence"/>
</dbReference>
<feature type="domain" description="Glycosyl transferase family 1" evidence="2">
    <location>
        <begin position="219"/>
        <end position="374"/>
    </location>
</feature>
<comment type="caution">
    <text evidence="4">The sequence shown here is derived from an EMBL/GenBank/DDBJ whole genome shotgun (WGS) entry which is preliminary data.</text>
</comment>
<dbReference type="AlphaFoldDB" id="A0A1G2BVF5"/>
<dbReference type="PANTHER" id="PTHR46401">
    <property type="entry name" value="GLYCOSYLTRANSFERASE WBBK-RELATED"/>
    <property type="match status" value="1"/>
</dbReference>
<dbReference type="InterPro" id="IPR001296">
    <property type="entry name" value="Glyco_trans_1"/>
</dbReference>
<organism evidence="4 5">
    <name type="scientific">Candidatus Komeilibacteria bacterium RIFCSPLOWO2_02_FULL_48_11</name>
    <dbReference type="NCBI Taxonomy" id="1798553"/>
    <lineage>
        <taxon>Bacteria</taxon>
        <taxon>Candidatus Komeiliibacteriota</taxon>
    </lineage>
</organism>
<protein>
    <recommendedName>
        <fullName evidence="6">Glycosyl transferase family 1 domain-containing protein</fullName>
    </recommendedName>
</protein>
<name>A0A1G2BVF5_9BACT</name>
<evidence type="ECO:0000259" key="3">
    <source>
        <dbReference type="Pfam" id="PF13439"/>
    </source>
</evidence>
<dbReference type="EMBL" id="MHKO01000025">
    <property type="protein sequence ID" value="OGY92280.1"/>
    <property type="molecule type" value="Genomic_DNA"/>
</dbReference>
<evidence type="ECO:0000259" key="2">
    <source>
        <dbReference type="Pfam" id="PF00534"/>
    </source>
</evidence>
<keyword evidence="1" id="KW-0808">Transferase</keyword>
<reference evidence="4 5" key="1">
    <citation type="journal article" date="2016" name="Nat. Commun.">
        <title>Thousands of microbial genomes shed light on interconnected biogeochemical processes in an aquifer system.</title>
        <authorList>
            <person name="Anantharaman K."/>
            <person name="Brown C.T."/>
            <person name="Hug L.A."/>
            <person name="Sharon I."/>
            <person name="Castelle C.J."/>
            <person name="Probst A.J."/>
            <person name="Thomas B.C."/>
            <person name="Singh A."/>
            <person name="Wilkins M.J."/>
            <person name="Karaoz U."/>
            <person name="Brodie E.L."/>
            <person name="Williams K.H."/>
            <person name="Hubbard S.S."/>
            <person name="Banfield J.F."/>
        </authorList>
    </citation>
    <scope>NUCLEOTIDE SEQUENCE [LARGE SCALE GENOMIC DNA]</scope>
</reference>
<dbReference type="STRING" id="1798553.A3H70_03520"/>
<dbReference type="CDD" id="cd03809">
    <property type="entry name" value="GT4_MtfB-like"/>
    <property type="match status" value="1"/>
</dbReference>